<dbReference type="PANTHER" id="PTHR32309">
    <property type="entry name" value="TYROSINE-PROTEIN KINASE"/>
    <property type="match status" value="1"/>
</dbReference>
<evidence type="ECO:0000259" key="19">
    <source>
        <dbReference type="Pfam" id="PF13614"/>
    </source>
</evidence>
<evidence type="ECO:0000256" key="5">
    <source>
        <dbReference type="ARBA" id="ARBA00011903"/>
    </source>
</evidence>
<dbReference type="InterPro" id="IPR003856">
    <property type="entry name" value="LPS_length_determ_N"/>
</dbReference>
<dbReference type="InterPro" id="IPR027417">
    <property type="entry name" value="P-loop_NTPase"/>
</dbReference>
<dbReference type="Pfam" id="PF02706">
    <property type="entry name" value="Wzz"/>
    <property type="match status" value="1"/>
</dbReference>
<sequence length="453" mass="47623">MELADYAATLRKHWVVLVAAILVGGLAGLGFAQTVAPQYRATTSVFVSLERGDTVSELMQGANYTQNLVTSYASLATMPTVLNPVITELGLDTTPGDLSEQVESMVPLDTAIIEISAEAADPVQAAQVANAVAEHLSETVSEVSPSNANGRSAVRLTEVATAEPPEYPFAPDTRLLTAGGAAAGLAVGALIAVGLALFDTRIRTAKDLPADEDLAVLGTVPQIRKGAPDPHLMAESYRRVRTNLEFLDVGAPVRSFVVTSSVPDEGKTTTAIGLAHALAERGSRVLLVDADLRRPSLADRLGLEGAVGLSTVLIGRADLEDVVQQVGPPRFAVLTAGDLPPNPGRLIEADSMEQLVRQARSAYDVVIFDVPPLLPVTDGALLARRTQGAVVVARARRVRRAQLHDALASLDAIGATCLGLIATGVSRKDHDFDSYAGYGDGGAVNLQSRWHRT</sequence>
<evidence type="ECO:0000256" key="16">
    <source>
        <dbReference type="ARBA" id="ARBA00051245"/>
    </source>
</evidence>
<dbReference type="SUPFAM" id="SSF52540">
    <property type="entry name" value="P-loop containing nucleoside triphosphate hydrolases"/>
    <property type="match status" value="1"/>
</dbReference>
<evidence type="ECO:0000256" key="15">
    <source>
        <dbReference type="ARBA" id="ARBA00023137"/>
    </source>
</evidence>
<comment type="catalytic activity">
    <reaction evidence="16">
        <text>L-tyrosyl-[protein] + ATP = O-phospho-L-tyrosyl-[protein] + ADP + H(+)</text>
        <dbReference type="Rhea" id="RHEA:10596"/>
        <dbReference type="Rhea" id="RHEA-COMP:10136"/>
        <dbReference type="Rhea" id="RHEA-COMP:20101"/>
        <dbReference type="ChEBI" id="CHEBI:15378"/>
        <dbReference type="ChEBI" id="CHEBI:30616"/>
        <dbReference type="ChEBI" id="CHEBI:46858"/>
        <dbReference type="ChEBI" id="CHEBI:61978"/>
        <dbReference type="ChEBI" id="CHEBI:456216"/>
        <dbReference type="EC" id="2.7.10.2"/>
    </reaction>
</comment>
<dbReference type="EMBL" id="JABBYC010000001">
    <property type="protein sequence ID" value="MBL0884717.1"/>
    <property type="molecule type" value="Genomic_DNA"/>
</dbReference>
<dbReference type="Proteomes" id="UP000675409">
    <property type="component" value="Unassembled WGS sequence"/>
</dbReference>
<evidence type="ECO:0000313" key="20">
    <source>
        <dbReference type="EMBL" id="MBL0884717.1"/>
    </source>
</evidence>
<dbReference type="EC" id="2.7.10.2" evidence="5"/>
<dbReference type="Gene3D" id="3.40.50.300">
    <property type="entry name" value="P-loop containing nucleotide triphosphate hydrolases"/>
    <property type="match status" value="1"/>
</dbReference>
<keyword evidence="15" id="KW-0829">Tyrosine-protein kinase</keyword>
<comment type="subcellular location">
    <subcellularLocation>
        <location evidence="1">Cell inner membrane</location>
        <topology evidence="1">Multi-pass membrane protein</topology>
    </subcellularLocation>
</comment>
<evidence type="ECO:0000256" key="1">
    <source>
        <dbReference type="ARBA" id="ARBA00004429"/>
    </source>
</evidence>
<dbReference type="RefSeq" id="WP_201844553.1">
    <property type="nucleotide sequence ID" value="NZ_JABBYC010000001.1"/>
</dbReference>
<evidence type="ECO:0000256" key="4">
    <source>
        <dbReference type="ARBA" id="ARBA00008883"/>
    </source>
</evidence>
<reference evidence="20 21" key="1">
    <citation type="journal article" date="2021" name="Arch. Microbiol.">
        <title>Myceligenerans indicum sp. nov., an actinobacterium isolated from mangrove sediment of Sundarbans, India.</title>
        <authorList>
            <person name="Asha K."/>
            <person name="Bhadury P."/>
        </authorList>
    </citation>
    <scope>NUCLEOTIDE SEQUENCE [LARGE SCALE GENOMIC DNA]</scope>
    <source>
        <strain evidence="20 21">I2</strain>
    </source>
</reference>
<keyword evidence="14 17" id="KW-0472">Membrane</keyword>
<dbReference type="Pfam" id="PF13614">
    <property type="entry name" value="AAA_31"/>
    <property type="match status" value="1"/>
</dbReference>
<protein>
    <recommendedName>
        <fullName evidence="5">non-specific protein-tyrosine kinase</fullName>
        <ecNumber evidence="5">2.7.10.2</ecNumber>
    </recommendedName>
</protein>
<comment type="similarity">
    <text evidence="2">Belongs to the CpsC/CapA family.</text>
</comment>
<keyword evidence="6" id="KW-1003">Cell membrane</keyword>
<evidence type="ECO:0000256" key="13">
    <source>
        <dbReference type="ARBA" id="ARBA00022989"/>
    </source>
</evidence>
<evidence type="ECO:0000256" key="11">
    <source>
        <dbReference type="ARBA" id="ARBA00022777"/>
    </source>
</evidence>
<keyword evidence="12" id="KW-0067">ATP-binding</keyword>
<proteinExistence type="inferred from homology"/>
<comment type="similarity">
    <text evidence="3">Belongs to the CpsD/CapB family.</text>
</comment>
<dbReference type="NCBIfam" id="TIGR01007">
    <property type="entry name" value="eps_fam"/>
    <property type="match status" value="1"/>
</dbReference>
<evidence type="ECO:0000256" key="7">
    <source>
        <dbReference type="ARBA" id="ARBA00022519"/>
    </source>
</evidence>
<gene>
    <name evidence="20" type="ORF">HGK34_00220</name>
</gene>
<keyword evidence="21" id="KW-1185">Reference proteome</keyword>
<evidence type="ECO:0000256" key="9">
    <source>
        <dbReference type="ARBA" id="ARBA00022692"/>
    </source>
</evidence>
<dbReference type="InterPro" id="IPR050445">
    <property type="entry name" value="Bact_polysacc_biosynth/exp"/>
</dbReference>
<keyword evidence="11" id="KW-0418">Kinase</keyword>
<evidence type="ECO:0000256" key="2">
    <source>
        <dbReference type="ARBA" id="ARBA00006683"/>
    </source>
</evidence>
<feature type="domain" description="AAA" evidence="19">
    <location>
        <begin position="266"/>
        <end position="377"/>
    </location>
</feature>
<evidence type="ECO:0000256" key="10">
    <source>
        <dbReference type="ARBA" id="ARBA00022741"/>
    </source>
</evidence>
<feature type="transmembrane region" description="Helical" evidence="17">
    <location>
        <begin position="175"/>
        <end position="198"/>
    </location>
</feature>
<feature type="domain" description="Polysaccharide chain length determinant N-terminal" evidence="18">
    <location>
        <begin position="2"/>
        <end position="89"/>
    </location>
</feature>
<evidence type="ECO:0000256" key="14">
    <source>
        <dbReference type="ARBA" id="ARBA00023136"/>
    </source>
</evidence>
<keyword evidence="10" id="KW-0547">Nucleotide-binding</keyword>
<accession>A0ABS1LGI2</accession>
<evidence type="ECO:0000256" key="3">
    <source>
        <dbReference type="ARBA" id="ARBA00007316"/>
    </source>
</evidence>
<dbReference type="GO" id="GO:0004715">
    <property type="term" value="F:non-membrane spanning protein tyrosine kinase activity"/>
    <property type="evidence" value="ECO:0007669"/>
    <property type="project" value="UniProtKB-EC"/>
</dbReference>
<keyword evidence="8 20" id="KW-0808">Transferase</keyword>
<keyword evidence="7" id="KW-0997">Cell inner membrane</keyword>
<comment type="caution">
    <text evidence="20">The sequence shown here is derived from an EMBL/GenBank/DDBJ whole genome shotgun (WGS) entry which is preliminary data.</text>
</comment>
<evidence type="ECO:0000259" key="18">
    <source>
        <dbReference type="Pfam" id="PF02706"/>
    </source>
</evidence>
<evidence type="ECO:0000256" key="6">
    <source>
        <dbReference type="ARBA" id="ARBA00022475"/>
    </source>
</evidence>
<evidence type="ECO:0000256" key="8">
    <source>
        <dbReference type="ARBA" id="ARBA00022679"/>
    </source>
</evidence>
<evidence type="ECO:0000313" key="21">
    <source>
        <dbReference type="Proteomes" id="UP000675409"/>
    </source>
</evidence>
<dbReference type="InterPro" id="IPR005702">
    <property type="entry name" value="Wzc-like_C"/>
</dbReference>
<evidence type="ECO:0000256" key="17">
    <source>
        <dbReference type="SAM" id="Phobius"/>
    </source>
</evidence>
<comment type="similarity">
    <text evidence="4">Belongs to the etk/wzc family.</text>
</comment>
<keyword evidence="13 17" id="KW-1133">Transmembrane helix</keyword>
<dbReference type="PANTHER" id="PTHR32309:SF13">
    <property type="entry name" value="FERRIC ENTEROBACTIN TRANSPORT PROTEIN FEPE"/>
    <property type="match status" value="1"/>
</dbReference>
<dbReference type="CDD" id="cd05387">
    <property type="entry name" value="BY-kinase"/>
    <property type="match status" value="1"/>
</dbReference>
<organism evidence="20 21">
    <name type="scientific">Myceligenerans indicum</name>
    <dbReference type="NCBI Taxonomy" id="2593663"/>
    <lineage>
        <taxon>Bacteria</taxon>
        <taxon>Bacillati</taxon>
        <taxon>Actinomycetota</taxon>
        <taxon>Actinomycetes</taxon>
        <taxon>Micrococcales</taxon>
        <taxon>Promicromonosporaceae</taxon>
        <taxon>Myceligenerans</taxon>
    </lineage>
</organism>
<evidence type="ECO:0000256" key="12">
    <source>
        <dbReference type="ARBA" id="ARBA00022840"/>
    </source>
</evidence>
<keyword evidence="9 17" id="KW-0812">Transmembrane</keyword>
<dbReference type="InterPro" id="IPR025669">
    <property type="entry name" value="AAA_dom"/>
</dbReference>
<name>A0ABS1LGI2_9MICO</name>